<dbReference type="SUPFAM" id="SSF58104">
    <property type="entry name" value="Methyl-accepting chemotaxis protein (MCP) signaling domain"/>
    <property type="match status" value="1"/>
</dbReference>
<evidence type="ECO:0000313" key="3">
    <source>
        <dbReference type="EMBL" id="VFK06442.1"/>
    </source>
</evidence>
<reference evidence="4" key="1">
    <citation type="submission" date="2019-02" db="EMBL/GenBank/DDBJ databases">
        <authorList>
            <person name="Gruber-Vodicka R. H."/>
            <person name="Seah K. B. B."/>
        </authorList>
    </citation>
    <scope>NUCLEOTIDE SEQUENCE</scope>
    <source>
        <strain evidence="3">BECK_S312</strain>
        <strain evidence="4">BECK_S426</strain>
    </source>
</reference>
<dbReference type="Gene3D" id="1.10.287.950">
    <property type="entry name" value="Methyl-accepting chemotaxis protein"/>
    <property type="match status" value="1"/>
</dbReference>
<feature type="transmembrane region" description="Helical" evidence="2">
    <location>
        <begin position="61"/>
        <end position="80"/>
    </location>
</feature>
<evidence type="ECO:0000256" key="2">
    <source>
        <dbReference type="SAM" id="Phobius"/>
    </source>
</evidence>
<gene>
    <name evidence="3" type="ORF">BECKLPF1236A_GA0070988_100038</name>
    <name evidence="4" type="ORF">BECKLPF1236C_GA0070990_100028</name>
</gene>
<dbReference type="AlphaFoldDB" id="A0A450X0S8"/>
<keyword evidence="1" id="KW-0175">Coiled coil</keyword>
<dbReference type="EMBL" id="CAADFM010000003">
    <property type="protein sequence ID" value="VFK06442.1"/>
    <property type="molecule type" value="Genomic_DNA"/>
</dbReference>
<protein>
    <submittedName>
        <fullName evidence="4">Uncharacterized protein</fullName>
    </submittedName>
</protein>
<accession>A0A450X0S8</accession>
<sequence>MASTTETTQKRDDVLDKIAELLKLIHEDSDQREELMRQNNEILKRDIHYQEGDLKLQQRQFAFSVVAALIGTILIAAVLLETRIHVLNPMMEAMRGMYSDMSNVEGYMKSMRDDMGSMAGNMKTMARFMQEMNKNVHGMKTDMGAINKTMAQMHDRMAGIEITMGYMGSNMGYMAGNVGLMGKNTSTMAAPMSFFPFGSMK</sequence>
<keyword evidence="2" id="KW-0812">Transmembrane</keyword>
<keyword evidence="2" id="KW-1133">Transmembrane helix</keyword>
<dbReference type="EMBL" id="CAADFP010000002">
    <property type="protein sequence ID" value="VFK22843.1"/>
    <property type="molecule type" value="Genomic_DNA"/>
</dbReference>
<name>A0A450X0S8_9GAMM</name>
<evidence type="ECO:0000256" key="1">
    <source>
        <dbReference type="SAM" id="Coils"/>
    </source>
</evidence>
<organism evidence="4">
    <name type="scientific">Candidatus Kentrum sp. LPFa</name>
    <dbReference type="NCBI Taxonomy" id="2126335"/>
    <lineage>
        <taxon>Bacteria</taxon>
        <taxon>Pseudomonadati</taxon>
        <taxon>Pseudomonadota</taxon>
        <taxon>Gammaproteobacteria</taxon>
        <taxon>Candidatus Kentrum</taxon>
    </lineage>
</organism>
<feature type="coiled-coil region" evidence="1">
    <location>
        <begin position="18"/>
        <end position="45"/>
    </location>
</feature>
<evidence type="ECO:0000313" key="4">
    <source>
        <dbReference type="EMBL" id="VFK22843.1"/>
    </source>
</evidence>
<proteinExistence type="predicted"/>
<keyword evidence="2" id="KW-0472">Membrane</keyword>